<dbReference type="EMBL" id="HBUF01345055">
    <property type="protein sequence ID" value="CAG6708433.1"/>
    <property type="molecule type" value="Transcribed_RNA"/>
</dbReference>
<dbReference type="PANTHER" id="PTHR13338">
    <property type="entry name" value="UPF0240 PROTEIN"/>
    <property type="match status" value="1"/>
</dbReference>
<feature type="region of interest" description="Disordered" evidence="1">
    <location>
        <begin position="251"/>
        <end position="283"/>
    </location>
</feature>
<accession>A0A8D8UR89</accession>
<feature type="compositionally biased region" description="Basic and acidic residues" evidence="1">
    <location>
        <begin position="83"/>
        <end position="101"/>
    </location>
</feature>
<dbReference type="Pfam" id="PF06784">
    <property type="entry name" value="UPF0240"/>
    <property type="match status" value="1"/>
</dbReference>
<feature type="compositionally biased region" description="Basic and acidic residues" evidence="1">
    <location>
        <begin position="251"/>
        <end position="264"/>
    </location>
</feature>
<feature type="region of interest" description="Disordered" evidence="1">
    <location>
        <begin position="79"/>
        <end position="101"/>
    </location>
</feature>
<dbReference type="EMBL" id="HBUF01640193">
    <property type="protein sequence ID" value="CAG6784852.1"/>
    <property type="molecule type" value="Transcribed_RNA"/>
</dbReference>
<reference evidence="2" key="1">
    <citation type="submission" date="2021-05" db="EMBL/GenBank/DDBJ databases">
        <authorList>
            <person name="Alioto T."/>
            <person name="Alioto T."/>
            <person name="Gomez Garrido J."/>
        </authorList>
    </citation>
    <scope>NUCLEOTIDE SEQUENCE</scope>
</reference>
<dbReference type="PANTHER" id="PTHR13338:SF4">
    <property type="entry name" value="NADH DEHYDROGENASE [UBIQUINONE] 1 ALPHA SUBCOMPLEX ASSEMBLY FACTOR 4"/>
    <property type="match status" value="1"/>
</dbReference>
<evidence type="ECO:0000256" key="1">
    <source>
        <dbReference type="SAM" id="MobiDB-lite"/>
    </source>
</evidence>
<proteinExistence type="predicted"/>
<dbReference type="InterPro" id="IPR009622">
    <property type="entry name" value="NDUFAF4"/>
</dbReference>
<dbReference type="EMBL" id="HBUF01640194">
    <property type="protein sequence ID" value="CAG6784853.1"/>
    <property type="molecule type" value="Transcribed_RNA"/>
</dbReference>
<dbReference type="GO" id="GO:0032981">
    <property type="term" value="P:mitochondrial respiratory chain complex I assembly"/>
    <property type="evidence" value="ECO:0007669"/>
    <property type="project" value="InterPro"/>
</dbReference>
<name>A0A8D8UR89_9HEMI</name>
<dbReference type="AlphaFoldDB" id="A0A8D8UR89"/>
<evidence type="ECO:0000313" key="2">
    <source>
        <dbReference type="EMBL" id="CAG6708431.1"/>
    </source>
</evidence>
<dbReference type="EMBL" id="HBUF01345056">
    <property type="protein sequence ID" value="CAG6708435.1"/>
    <property type="molecule type" value="Transcribed_RNA"/>
</dbReference>
<protein>
    <submittedName>
        <fullName evidence="2">Protein NDUFAF4 homolog</fullName>
    </submittedName>
</protein>
<feature type="compositionally biased region" description="Basic residues" evidence="1">
    <location>
        <begin position="272"/>
        <end position="283"/>
    </location>
</feature>
<dbReference type="EMBL" id="HBUF01345054">
    <property type="protein sequence ID" value="CAG6708431.1"/>
    <property type="molecule type" value="Transcribed_RNA"/>
</dbReference>
<dbReference type="GO" id="GO:0005739">
    <property type="term" value="C:mitochondrion"/>
    <property type="evidence" value="ECO:0007669"/>
    <property type="project" value="TreeGrafter"/>
</dbReference>
<dbReference type="EMBL" id="HBUF01322386">
    <property type="protein sequence ID" value="CAG6695233.1"/>
    <property type="molecule type" value="Transcribed_RNA"/>
</dbReference>
<sequence>MGNIISNSSRYLLRKTRRFNVDNRAQRFIEQDKLPVAPKHPSTVKLLESITNDPKVREELMRKETVLDENLKQVYVKSLHKPVTNDDQKEQLRKNKLPQERRNVPSLQYGHTQPIVVPKGKYSFSQVIDMLAEHINDPMLQTPAVLAEKYSLDVKLVESLILYFKLFNVQMAKEADAQKLVTRQVMSTFAKLEDDMSKQTVYKLATEGDEPLAKQFENLLKKDNADERIEKDHRIINLIPDTDHLLKTETTLSKEKEQNTETKSDVGVYKNVAHRKRKKTVPK</sequence>
<dbReference type="EMBL" id="HBUF01322387">
    <property type="protein sequence ID" value="CAG6695234.1"/>
    <property type="molecule type" value="Transcribed_RNA"/>
</dbReference>
<organism evidence="2">
    <name type="scientific">Cacopsylla melanoneura</name>
    <dbReference type="NCBI Taxonomy" id="428564"/>
    <lineage>
        <taxon>Eukaryota</taxon>
        <taxon>Metazoa</taxon>
        <taxon>Ecdysozoa</taxon>
        <taxon>Arthropoda</taxon>
        <taxon>Hexapoda</taxon>
        <taxon>Insecta</taxon>
        <taxon>Pterygota</taxon>
        <taxon>Neoptera</taxon>
        <taxon>Paraneoptera</taxon>
        <taxon>Hemiptera</taxon>
        <taxon>Sternorrhyncha</taxon>
        <taxon>Psylloidea</taxon>
        <taxon>Psyllidae</taxon>
        <taxon>Psyllinae</taxon>
        <taxon>Cacopsylla</taxon>
    </lineage>
</organism>